<reference evidence="6 7" key="1">
    <citation type="submission" date="2016-10" db="EMBL/GenBank/DDBJ databases">
        <authorList>
            <person name="de Groot N.N."/>
        </authorList>
    </citation>
    <scope>NUCLEOTIDE SEQUENCE [LARGE SCALE GENOMIC DNA]</scope>
    <source>
        <strain evidence="6 7">DSM 6793</strain>
    </source>
</reference>
<dbReference type="GO" id="GO:0016746">
    <property type="term" value="F:acyltransferase activity"/>
    <property type="evidence" value="ECO:0007669"/>
    <property type="project" value="UniProtKB-KW"/>
</dbReference>
<dbReference type="InterPro" id="IPR041561">
    <property type="entry name" value="PglD_N"/>
</dbReference>
<dbReference type="Gene3D" id="3.40.50.20">
    <property type="match status" value="1"/>
</dbReference>
<dbReference type="PROSITE" id="PS00101">
    <property type="entry name" value="HEXAPEP_TRANSFERASES"/>
    <property type="match status" value="1"/>
</dbReference>
<gene>
    <name evidence="6" type="ORF">SAMN05421780_102185</name>
</gene>
<evidence type="ECO:0000313" key="7">
    <source>
        <dbReference type="Proteomes" id="UP000199514"/>
    </source>
</evidence>
<keyword evidence="2 6" id="KW-0808">Transferase</keyword>
<dbReference type="OrthoDB" id="9794407at2"/>
<proteinExistence type="inferred from homology"/>
<dbReference type="InterPro" id="IPR050179">
    <property type="entry name" value="Trans_hexapeptide_repeat"/>
</dbReference>
<dbReference type="EMBL" id="FOLE01000002">
    <property type="protein sequence ID" value="SFB98641.1"/>
    <property type="molecule type" value="Genomic_DNA"/>
</dbReference>
<keyword evidence="7" id="KW-1185">Reference proteome</keyword>
<dbReference type="PANTHER" id="PTHR43300">
    <property type="entry name" value="ACETYLTRANSFERASE"/>
    <property type="match status" value="1"/>
</dbReference>
<dbReference type="Gene3D" id="2.160.10.10">
    <property type="entry name" value="Hexapeptide repeat proteins"/>
    <property type="match status" value="1"/>
</dbReference>
<evidence type="ECO:0000256" key="4">
    <source>
        <dbReference type="ARBA" id="ARBA00023315"/>
    </source>
</evidence>
<protein>
    <submittedName>
        <fullName evidence="6">Sugar O-acyltransferase, sialic acid O-acetyltransferase NeuD family</fullName>
    </submittedName>
</protein>
<dbReference type="PANTHER" id="PTHR43300:SF7">
    <property type="entry name" value="UDP-N-ACETYLBACILLOSAMINE N-ACETYLTRANSFERASE"/>
    <property type="match status" value="1"/>
</dbReference>
<evidence type="ECO:0000256" key="1">
    <source>
        <dbReference type="ARBA" id="ARBA00007274"/>
    </source>
</evidence>
<accession>A0A1I1FH81</accession>
<dbReference type="STRING" id="927664.SAMN05421780_102185"/>
<dbReference type="RefSeq" id="WP_091508423.1">
    <property type="nucleotide sequence ID" value="NZ_FOLE01000002.1"/>
</dbReference>
<dbReference type="InterPro" id="IPR001451">
    <property type="entry name" value="Hexapep"/>
</dbReference>
<evidence type="ECO:0000256" key="3">
    <source>
        <dbReference type="ARBA" id="ARBA00022737"/>
    </source>
</evidence>
<name>A0A1I1FH81_9BACT</name>
<feature type="domain" description="PglD N-terminal" evidence="5">
    <location>
        <begin position="5"/>
        <end position="84"/>
    </location>
</feature>
<evidence type="ECO:0000256" key="2">
    <source>
        <dbReference type="ARBA" id="ARBA00022679"/>
    </source>
</evidence>
<dbReference type="Pfam" id="PF17836">
    <property type="entry name" value="PglD_N"/>
    <property type="match status" value="1"/>
</dbReference>
<comment type="similarity">
    <text evidence="1">Belongs to the transferase hexapeptide repeat family.</text>
</comment>
<dbReference type="NCBIfam" id="TIGR03570">
    <property type="entry name" value="NeuD_NnaD"/>
    <property type="match status" value="1"/>
</dbReference>
<dbReference type="InterPro" id="IPR020019">
    <property type="entry name" value="AcTrfase_PglD-like"/>
</dbReference>
<dbReference type="CDD" id="cd03360">
    <property type="entry name" value="LbH_AT_putative"/>
    <property type="match status" value="1"/>
</dbReference>
<dbReference type="InterPro" id="IPR011004">
    <property type="entry name" value="Trimer_LpxA-like_sf"/>
</dbReference>
<dbReference type="Pfam" id="PF00132">
    <property type="entry name" value="Hexapep"/>
    <property type="match status" value="1"/>
</dbReference>
<sequence length="210" mass="21870">MENPVIIFGAKGLGAVALDIFESNDVVVYGFLEDDEKLHNQEIGSVAVMGNTDDERYLKLIGKKCEAFVATDETQLRKSLVEMLHERRHIQPVNAVHPATFVSPMAQMGHGNLLAAGAVLNTNARLGSHCVVHAKALIDYDAKVGDFVQIGAGSIVGSGATVEDGVFIGAGVVIVAGVTVGKNARVGAGSVVVESVAAGSTVFGYPAKKV</sequence>
<organism evidence="6 7">
    <name type="scientific">Flexibacter flexilis DSM 6793</name>
    <dbReference type="NCBI Taxonomy" id="927664"/>
    <lineage>
        <taxon>Bacteria</taxon>
        <taxon>Pseudomonadati</taxon>
        <taxon>Bacteroidota</taxon>
        <taxon>Cytophagia</taxon>
        <taxon>Cytophagales</taxon>
        <taxon>Flexibacteraceae</taxon>
        <taxon>Flexibacter</taxon>
    </lineage>
</organism>
<dbReference type="InterPro" id="IPR018357">
    <property type="entry name" value="Hexapep_transf_CS"/>
</dbReference>
<evidence type="ECO:0000313" key="6">
    <source>
        <dbReference type="EMBL" id="SFB98641.1"/>
    </source>
</evidence>
<evidence type="ECO:0000259" key="5">
    <source>
        <dbReference type="Pfam" id="PF17836"/>
    </source>
</evidence>
<dbReference type="Proteomes" id="UP000199514">
    <property type="component" value="Unassembled WGS sequence"/>
</dbReference>
<keyword evidence="4 6" id="KW-0012">Acyltransferase</keyword>
<dbReference type="AlphaFoldDB" id="A0A1I1FH81"/>
<keyword evidence="3" id="KW-0677">Repeat</keyword>
<dbReference type="SUPFAM" id="SSF51161">
    <property type="entry name" value="Trimeric LpxA-like enzymes"/>
    <property type="match status" value="1"/>
</dbReference>